<sequence length="86" mass="10497">MRVTCTNPDCNKVFKMQLKEKNHPRGIKEHYFTCKHCKKRYTSFITDKKVRVLQKEMKRTTDVDRRMAIVKEVEERKKTLMQNFMN</sequence>
<name>A0A6N8FMB7_9BACI</name>
<proteinExistence type="predicted"/>
<organism evidence="1 2">
    <name type="scientific">Ornithinibacillus caprae</name>
    <dbReference type="NCBI Taxonomy" id="2678566"/>
    <lineage>
        <taxon>Bacteria</taxon>
        <taxon>Bacillati</taxon>
        <taxon>Bacillota</taxon>
        <taxon>Bacilli</taxon>
        <taxon>Bacillales</taxon>
        <taxon>Bacillaceae</taxon>
        <taxon>Ornithinibacillus</taxon>
    </lineage>
</organism>
<comment type="caution">
    <text evidence="1">The sequence shown here is derived from an EMBL/GenBank/DDBJ whole genome shotgun (WGS) entry which is preliminary data.</text>
</comment>
<evidence type="ECO:0000313" key="1">
    <source>
        <dbReference type="EMBL" id="MUK89147.1"/>
    </source>
</evidence>
<protein>
    <recommendedName>
        <fullName evidence="3">Transglycosylase</fullName>
    </recommendedName>
</protein>
<accession>A0A6N8FMB7</accession>
<dbReference type="AlphaFoldDB" id="A0A6N8FMB7"/>
<evidence type="ECO:0008006" key="3">
    <source>
        <dbReference type="Google" id="ProtNLM"/>
    </source>
</evidence>
<evidence type="ECO:0000313" key="2">
    <source>
        <dbReference type="Proteomes" id="UP000469125"/>
    </source>
</evidence>
<gene>
    <name evidence="1" type="ORF">GMD78_12260</name>
</gene>
<dbReference type="EMBL" id="WOCA01000009">
    <property type="protein sequence ID" value="MUK89147.1"/>
    <property type="molecule type" value="Genomic_DNA"/>
</dbReference>
<dbReference type="Proteomes" id="UP000469125">
    <property type="component" value="Unassembled WGS sequence"/>
</dbReference>
<reference evidence="1 2" key="1">
    <citation type="submission" date="2019-11" db="EMBL/GenBank/DDBJ databases">
        <authorList>
            <person name="Li X."/>
        </authorList>
    </citation>
    <scope>NUCLEOTIDE SEQUENCE [LARGE SCALE GENOMIC DNA]</scope>
    <source>
        <strain evidence="1 2">L9</strain>
    </source>
</reference>
<dbReference type="RefSeq" id="WP_155669124.1">
    <property type="nucleotide sequence ID" value="NZ_WOCA01000009.1"/>
</dbReference>
<keyword evidence="2" id="KW-1185">Reference proteome</keyword>